<gene>
    <name evidence="1" type="ORF">HPB49_010920</name>
</gene>
<comment type="caution">
    <text evidence="1">The sequence shown here is derived from an EMBL/GenBank/DDBJ whole genome shotgun (WGS) entry which is preliminary data.</text>
</comment>
<proteinExistence type="predicted"/>
<name>A0ACB8C334_DERSI</name>
<reference evidence="1" key="1">
    <citation type="submission" date="2020-05" db="EMBL/GenBank/DDBJ databases">
        <title>Large-scale comparative analyses of tick genomes elucidate their genetic diversity and vector capacities.</title>
        <authorList>
            <person name="Jia N."/>
            <person name="Wang J."/>
            <person name="Shi W."/>
            <person name="Du L."/>
            <person name="Sun Y."/>
            <person name="Zhan W."/>
            <person name="Jiang J."/>
            <person name="Wang Q."/>
            <person name="Zhang B."/>
            <person name="Ji P."/>
            <person name="Sakyi L.B."/>
            <person name="Cui X."/>
            <person name="Yuan T."/>
            <person name="Jiang B."/>
            <person name="Yang W."/>
            <person name="Lam T.T.-Y."/>
            <person name="Chang Q."/>
            <person name="Ding S."/>
            <person name="Wang X."/>
            <person name="Zhu J."/>
            <person name="Ruan X."/>
            <person name="Zhao L."/>
            <person name="Wei J."/>
            <person name="Que T."/>
            <person name="Du C."/>
            <person name="Cheng J."/>
            <person name="Dai P."/>
            <person name="Han X."/>
            <person name="Huang E."/>
            <person name="Gao Y."/>
            <person name="Liu J."/>
            <person name="Shao H."/>
            <person name="Ye R."/>
            <person name="Li L."/>
            <person name="Wei W."/>
            <person name="Wang X."/>
            <person name="Wang C."/>
            <person name="Yang T."/>
            <person name="Huo Q."/>
            <person name="Li W."/>
            <person name="Guo W."/>
            <person name="Chen H."/>
            <person name="Zhou L."/>
            <person name="Ni X."/>
            <person name="Tian J."/>
            <person name="Zhou Y."/>
            <person name="Sheng Y."/>
            <person name="Liu T."/>
            <person name="Pan Y."/>
            <person name="Xia L."/>
            <person name="Li J."/>
            <person name="Zhao F."/>
            <person name="Cao W."/>
        </authorList>
    </citation>
    <scope>NUCLEOTIDE SEQUENCE</scope>
    <source>
        <strain evidence="1">Dsil-2018</strain>
    </source>
</reference>
<keyword evidence="2" id="KW-1185">Reference proteome</keyword>
<dbReference type="EMBL" id="CM023478">
    <property type="protein sequence ID" value="KAH7933253.1"/>
    <property type="molecule type" value="Genomic_DNA"/>
</dbReference>
<protein>
    <submittedName>
        <fullName evidence="1">Uncharacterized protein</fullName>
    </submittedName>
</protein>
<evidence type="ECO:0000313" key="2">
    <source>
        <dbReference type="Proteomes" id="UP000821865"/>
    </source>
</evidence>
<accession>A0ACB8C334</accession>
<sequence>MYVREIFAERRTASEYHQLVQELRQKDPEYHLKYFRMTKASFDKLLSLLYDRIIHPPNHRNQICPAERLAVTIRFLTTGGSMLDIAFSYRMHVSTVSGILKETLPAIWDCLSPVVLRQPTKDEWEVIRKDFDSKWNFPNAVGCIDGKHFAITCPGGSGSEFYNCKAIHCNSLIMLAHADAHYRFILVDMGAQGRLPDGSFFRKSDIRKIFENNTLDLPSGHNGLPLCIVGDAAFPLRPYLMRPYPGRQLNEARKVFHYRLSRARRCVENAFGILVSRWRCFLGTVSGDVELLTGMVKAAVCLHNFLLSDNAYCPNDYDDRVSGDRIQEGGWRQTIAHVNHQSAGNGSRSAVDAMQIRDILADYFMSPTGSLPWQLRVVRRC</sequence>
<dbReference type="Proteomes" id="UP000821865">
    <property type="component" value="Chromosome 9"/>
</dbReference>
<organism evidence="1 2">
    <name type="scientific">Dermacentor silvarum</name>
    <name type="common">Tick</name>
    <dbReference type="NCBI Taxonomy" id="543639"/>
    <lineage>
        <taxon>Eukaryota</taxon>
        <taxon>Metazoa</taxon>
        <taxon>Ecdysozoa</taxon>
        <taxon>Arthropoda</taxon>
        <taxon>Chelicerata</taxon>
        <taxon>Arachnida</taxon>
        <taxon>Acari</taxon>
        <taxon>Parasitiformes</taxon>
        <taxon>Ixodida</taxon>
        <taxon>Ixodoidea</taxon>
        <taxon>Ixodidae</taxon>
        <taxon>Rhipicephalinae</taxon>
        <taxon>Dermacentor</taxon>
    </lineage>
</organism>
<evidence type="ECO:0000313" key="1">
    <source>
        <dbReference type="EMBL" id="KAH7933253.1"/>
    </source>
</evidence>